<keyword evidence="8" id="KW-1185">Reference proteome</keyword>
<keyword evidence="3" id="KW-0636">Prenylation</keyword>
<name>A0A9E7FQK9_9LILI</name>
<dbReference type="InterPro" id="IPR036163">
    <property type="entry name" value="HMA_dom_sf"/>
</dbReference>
<dbReference type="PANTHER" id="PTHR45868">
    <property type="entry name" value="HEAVY METAL-ASSOCIATED ISOPRENYLATED PLANT PROTEIN 33-RELATED"/>
    <property type="match status" value="1"/>
</dbReference>
<evidence type="ECO:0000313" key="7">
    <source>
        <dbReference type="EMBL" id="URD98232.1"/>
    </source>
</evidence>
<feature type="domain" description="HMA" evidence="6">
    <location>
        <begin position="7"/>
        <end position="70"/>
    </location>
</feature>
<dbReference type="InterPro" id="IPR006121">
    <property type="entry name" value="HMA_dom"/>
</dbReference>
<reference evidence="7" key="1">
    <citation type="submission" date="2022-05" db="EMBL/GenBank/DDBJ databases">
        <title>The Musa troglodytarum L. genome provides insights into the mechanism of non-climacteric behaviour and enrichment of carotenoids.</title>
        <authorList>
            <person name="Wang J."/>
        </authorList>
    </citation>
    <scope>NUCLEOTIDE SEQUENCE</scope>
    <source>
        <tissue evidence="7">Leaf</tissue>
    </source>
</reference>
<evidence type="ECO:0000256" key="5">
    <source>
        <dbReference type="SAM" id="MobiDB-lite"/>
    </source>
</evidence>
<dbReference type="EMBL" id="CP097506">
    <property type="protein sequence ID" value="URD98232.1"/>
    <property type="molecule type" value="Genomic_DNA"/>
</dbReference>
<accession>A0A9E7FQK9</accession>
<dbReference type="AlphaFoldDB" id="A0A9E7FQK9"/>
<evidence type="ECO:0000256" key="4">
    <source>
        <dbReference type="ARBA" id="ARBA00024045"/>
    </source>
</evidence>
<dbReference type="Proteomes" id="UP001055439">
    <property type="component" value="Chromosome 4"/>
</dbReference>
<keyword evidence="2" id="KW-0479">Metal-binding</keyword>
<evidence type="ECO:0000256" key="2">
    <source>
        <dbReference type="ARBA" id="ARBA00022723"/>
    </source>
</evidence>
<evidence type="ECO:0000256" key="3">
    <source>
        <dbReference type="ARBA" id="ARBA00023289"/>
    </source>
</evidence>
<dbReference type="CDD" id="cd00371">
    <property type="entry name" value="HMA"/>
    <property type="match status" value="1"/>
</dbReference>
<dbReference type="OrthoDB" id="689350at2759"/>
<comment type="similarity">
    <text evidence="4">Belongs to the HIPP family.</text>
</comment>
<feature type="region of interest" description="Disordered" evidence="5">
    <location>
        <begin position="70"/>
        <end position="172"/>
    </location>
</feature>
<evidence type="ECO:0000259" key="6">
    <source>
        <dbReference type="PROSITE" id="PS50846"/>
    </source>
</evidence>
<evidence type="ECO:0000313" key="8">
    <source>
        <dbReference type="Proteomes" id="UP001055439"/>
    </source>
</evidence>
<gene>
    <name evidence="7" type="ORF">MUK42_34902</name>
</gene>
<dbReference type="SUPFAM" id="SSF55008">
    <property type="entry name" value="HMA, heavy metal-associated domain"/>
    <property type="match status" value="1"/>
</dbReference>
<keyword evidence="1" id="KW-0488">Methylation</keyword>
<dbReference type="Gene3D" id="3.30.70.100">
    <property type="match status" value="1"/>
</dbReference>
<organism evidence="7 8">
    <name type="scientific">Musa troglodytarum</name>
    <name type="common">fe'i banana</name>
    <dbReference type="NCBI Taxonomy" id="320322"/>
    <lineage>
        <taxon>Eukaryota</taxon>
        <taxon>Viridiplantae</taxon>
        <taxon>Streptophyta</taxon>
        <taxon>Embryophyta</taxon>
        <taxon>Tracheophyta</taxon>
        <taxon>Spermatophyta</taxon>
        <taxon>Magnoliopsida</taxon>
        <taxon>Liliopsida</taxon>
        <taxon>Zingiberales</taxon>
        <taxon>Musaceae</taxon>
        <taxon>Musa</taxon>
    </lineage>
</organism>
<keyword evidence="3" id="KW-0449">Lipoprotein</keyword>
<evidence type="ECO:0000256" key="1">
    <source>
        <dbReference type="ARBA" id="ARBA00022481"/>
    </source>
</evidence>
<dbReference type="GO" id="GO:0046872">
    <property type="term" value="F:metal ion binding"/>
    <property type="evidence" value="ECO:0007669"/>
    <property type="project" value="UniProtKB-KW"/>
</dbReference>
<dbReference type="PROSITE" id="PS50846">
    <property type="entry name" value="HMA_2"/>
    <property type="match status" value="1"/>
</dbReference>
<feature type="compositionally biased region" description="Polar residues" evidence="5">
    <location>
        <begin position="119"/>
        <end position="132"/>
    </location>
</feature>
<sequence>MAKEDELKRVELKVSVNCCEGCKRKVLKALSIKGVLRTEIHPTLPKLTVIGNVDVGILIKKLSKVGKSAELLSDESQKPQGEGTCCNEASEKKTEKPSKKKGQRRHDWIREVKPEKENSPNSIGSNESNNRGSGDDAGIGQESSKEAGDAGGSDAPEAAKSFYPTVATTQMQ</sequence>
<protein>
    <submittedName>
        <fullName evidence="7">Heavy-metal-associated domain</fullName>
    </submittedName>
</protein>
<dbReference type="PANTHER" id="PTHR45868:SF14">
    <property type="entry name" value="OS08G0205500 PROTEIN"/>
    <property type="match status" value="1"/>
</dbReference>
<proteinExistence type="inferred from homology"/>
<feature type="compositionally biased region" description="Basic and acidic residues" evidence="5">
    <location>
        <begin position="105"/>
        <end position="118"/>
    </location>
</feature>